<dbReference type="Proteomes" id="UP000235672">
    <property type="component" value="Unassembled WGS sequence"/>
</dbReference>
<organism evidence="2 3">
    <name type="scientific">Hyaloscypha hepaticicola</name>
    <dbReference type="NCBI Taxonomy" id="2082293"/>
    <lineage>
        <taxon>Eukaryota</taxon>
        <taxon>Fungi</taxon>
        <taxon>Dikarya</taxon>
        <taxon>Ascomycota</taxon>
        <taxon>Pezizomycotina</taxon>
        <taxon>Leotiomycetes</taxon>
        <taxon>Helotiales</taxon>
        <taxon>Hyaloscyphaceae</taxon>
        <taxon>Hyaloscypha</taxon>
    </lineage>
</organism>
<reference evidence="2 3" key="1">
    <citation type="submission" date="2016-05" db="EMBL/GenBank/DDBJ databases">
        <title>A degradative enzymes factory behind the ericoid mycorrhizal symbiosis.</title>
        <authorList>
            <consortium name="DOE Joint Genome Institute"/>
            <person name="Martino E."/>
            <person name="Morin E."/>
            <person name="Grelet G."/>
            <person name="Kuo A."/>
            <person name="Kohler A."/>
            <person name="Daghino S."/>
            <person name="Barry K."/>
            <person name="Choi C."/>
            <person name="Cichocki N."/>
            <person name="Clum A."/>
            <person name="Copeland A."/>
            <person name="Hainaut M."/>
            <person name="Haridas S."/>
            <person name="Labutti K."/>
            <person name="Lindquist E."/>
            <person name="Lipzen A."/>
            <person name="Khouja H.-R."/>
            <person name="Murat C."/>
            <person name="Ohm R."/>
            <person name="Olson A."/>
            <person name="Spatafora J."/>
            <person name="Veneault-Fourrey C."/>
            <person name="Henrissat B."/>
            <person name="Grigoriev I."/>
            <person name="Martin F."/>
            <person name="Perotto S."/>
        </authorList>
    </citation>
    <scope>NUCLEOTIDE SEQUENCE [LARGE SCALE GENOMIC DNA]</scope>
    <source>
        <strain evidence="2 3">UAMH 7357</strain>
    </source>
</reference>
<dbReference type="InterPro" id="IPR008030">
    <property type="entry name" value="NmrA-like"/>
</dbReference>
<sequence length="137" mass="15012">MPVLDAPGDMGKSVSAILAKTEKLEWNMLCAAEGLYSVDEVCAVISKTTRKKVIYEQIAVGEFREIMGLPAVVAYVFVDGFRFGEEFRCFGPGEEGMIRWGKASARGSLSTLEEVLCSASFEPGVKKAWRATHLRGE</sequence>
<name>A0A2J6Q6C2_9HELO</name>
<dbReference type="Pfam" id="PF05368">
    <property type="entry name" value="NmrA"/>
    <property type="match status" value="1"/>
</dbReference>
<evidence type="ECO:0000313" key="2">
    <source>
        <dbReference type="EMBL" id="PMD21791.1"/>
    </source>
</evidence>
<dbReference type="Gene3D" id="3.90.25.10">
    <property type="entry name" value="UDP-galactose 4-epimerase, domain 1"/>
    <property type="match status" value="1"/>
</dbReference>
<feature type="domain" description="NmrA-like" evidence="1">
    <location>
        <begin position="2"/>
        <end position="114"/>
    </location>
</feature>
<dbReference type="AlphaFoldDB" id="A0A2J6Q6C2"/>
<dbReference type="EMBL" id="KZ613480">
    <property type="protein sequence ID" value="PMD21791.1"/>
    <property type="molecule type" value="Genomic_DNA"/>
</dbReference>
<dbReference type="SUPFAM" id="SSF51735">
    <property type="entry name" value="NAD(P)-binding Rossmann-fold domains"/>
    <property type="match status" value="1"/>
</dbReference>
<accession>A0A2J6Q6C2</accession>
<keyword evidence="3" id="KW-1185">Reference proteome</keyword>
<dbReference type="InterPro" id="IPR036291">
    <property type="entry name" value="NAD(P)-bd_dom_sf"/>
</dbReference>
<dbReference type="STRING" id="1745343.A0A2J6Q6C2"/>
<dbReference type="OrthoDB" id="3358371at2759"/>
<evidence type="ECO:0000313" key="3">
    <source>
        <dbReference type="Proteomes" id="UP000235672"/>
    </source>
</evidence>
<protein>
    <recommendedName>
        <fullName evidence="1">NmrA-like domain-containing protein</fullName>
    </recommendedName>
</protein>
<dbReference type="Gene3D" id="3.40.50.720">
    <property type="entry name" value="NAD(P)-binding Rossmann-like Domain"/>
    <property type="match status" value="1"/>
</dbReference>
<evidence type="ECO:0000259" key="1">
    <source>
        <dbReference type="Pfam" id="PF05368"/>
    </source>
</evidence>
<gene>
    <name evidence="2" type="ORF">NA56DRAFT_720226</name>
</gene>
<proteinExistence type="predicted"/>